<protein>
    <submittedName>
        <fullName evidence="2">Uncharacterized protein</fullName>
    </submittedName>
</protein>
<comment type="caution">
    <text evidence="2">The sequence shown here is derived from an EMBL/GenBank/DDBJ whole genome shotgun (WGS) entry which is preliminary data.</text>
</comment>
<dbReference type="Proteomes" id="UP000478183">
    <property type="component" value="Unassembled WGS sequence"/>
</dbReference>
<keyword evidence="1" id="KW-0812">Transmembrane</keyword>
<name>A0A6L6J7P2_9RHOB</name>
<gene>
    <name evidence="2" type="ORF">GL286_00300</name>
</gene>
<accession>A0A6L6J7P2</accession>
<evidence type="ECO:0000313" key="3">
    <source>
        <dbReference type="Proteomes" id="UP000478183"/>
    </source>
</evidence>
<keyword evidence="3" id="KW-1185">Reference proteome</keyword>
<dbReference type="OrthoDB" id="7874812at2"/>
<organism evidence="2 3">
    <name type="scientific">Paracoccus aestuariivivens</name>
    <dbReference type="NCBI Taxonomy" id="1820333"/>
    <lineage>
        <taxon>Bacteria</taxon>
        <taxon>Pseudomonadati</taxon>
        <taxon>Pseudomonadota</taxon>
        <taxon>Alphaproteobacteria</taxon>
        <taxon>Rhodobacterales</taxon>
        <taxon>Paracoccaceae</taxon>
        <taxon>Paracoccus</taxon>
    </lineage>
</organism>
<sequence length="126" mass="13960">MIEKIRPMADEVASLMAARYGGLRRGHYADLEQMLRRRGGALPRKLRRDAILLAKADRMAGHPKLARQVDFQKLDQAHHALTHYLRPLGQGARFRGGVVGVTASVILGLMVLGAIIVWVVTLRGLM</sequence>
<reference evidence="2 3" key="1">
    <citation type="submission" date="2019-11" db="EMBL/GenBank/DDBJ databases">
        <authorList>
            <person name="Dong K."/>
        </authorList>
    </citation>
    <scope>NUCLEOTIDE SEQUENCE [LARGE SCALE GENOMIC DNA]</scope>
    <source>
        <strain evidence="2 3">NBRC 111993</strain>
    </source>
</reference>
<dbReference type="RefSeq" id="WP_155093563.1">
    <property type="nucleotide sequence ID" value="NZ_WMIE01000001.1"/>
</dbReference>
<evidence type="ECO:0000313" key="2">
    <source>
        <dbReference type="EMBL" id="MTH76164.1"/>
    </source>
</evidence>
<feature type="transmembrane region" description="Helical" evidence="1">
    <location>
        <begin position="96"/>
        <end position="120"/>
    </location>
</feature>
<keyword evidence="1" id="KW-0472">Membrane</keyword>
<evidence type="ECO:0000256" key="1">
    <source>
        <dbReference type="SAM" id="Phobius"/>
    </source>
</evidence>
<proteinExistence type="predicted"/>
<dbReference type="EMBL" id="WMIE01000001">
    <property type="protein sequence ID" value="MTH76164.1"/>
    <property type="molecule type" value="Genomic_DNA"/>
</dbReference>
<keyword evidence="1" id="KW-1133">Transmembrane helix</keyword>
<dbReference type="AlphaFoldDB" id="A0A6L6J7P2"/>